<feature type="transmembrane region" description="Helical" evidence="1">
    <location>
        <begin position="21"/>
        <end position="40"/>
    </location>
</feature>
<keyword evidence="1" id="KW-0472">Membrane</keyword>
<sequence>MDKDAAQFAAKTVGPIFLLKLLSLAGSIASTLGFLTFFFFEGLVPYRWWLIGGGTALVLVAELLVRSYAQRRVHAADDDRP</sequence>
<dbReference type="Proteomes" id="UP000295122">
    <property type="component" value="Unassembled WGS sequence"/>
</dbReference>
<organism evidence="2 3">
    <name type="scientific">Enterovirga rhinocerotis</name>
    <dbReference type="NCBI Taxonomy" id="1339210"/>
    <lineage>
        <taxon>Bacteria</taxon>
        <taxon>Pseudomonadati</taxon>
        <taxon>Pseudomonadota</taxon>
        <taxon>Alphaproteobacteria</taxon>
        <taxon>Hyphomicrobiales</taxon>
        <taxon>Methylobacteriaceae</taxon>
        <taxon>Enterovirga</taxon>
    </lineage>
</organism>
<evidence type="ECO:0000313" key="3">
    <source>
        <dbReference type="Proteomes" id="UP000295122"/>
    </source>
</evidence>
<reference evidence="2 3" key="1">
    <citation type="submission" date="2019-03" db="EMBL/GenBank/DDBJ databases">
        <title>Genomic Encyclopedia of Type Strains, Phase IV (KMG-IV): sequencing the most valuable type-strain genomes for metagenomic binning, comparative biology and taxonomic classification.</title>
        <authorList>
            <person name="Goeker M."/>
        </authorList>
    </citation>
    <scope>NUCLEOTIDE SEQUENCE [LARGE SCALE GENOMIC DNA]</scope>
    <source>
        <strain evidence="2 3">DSM 25903</strain>
    </source>
</reference>
<keyword evidence="1" id="KW-1133">Transmembrane helix</keyword>
<dbReference type="EMBL" id="SNZR01000016">
    <property type="protein sequence ID" value="TDR87199.1"/>
    <property type="molecule type" value="Genomic_DNA"/>
</dbReference>
<name>A0A4V3DX40_9HYPH</name>
<feature type="transmembrane region" description="Helical" evidence="1">
    <location>
        <begin position="46"/>
        <end position="65"/>
    </location>
</feature>
<dbReference type="AlphaFoldDB" id="A0A4V3DX40"/>
<comment type="caution">
    <text evidence="2">The sequence shown here is derived from an EMBL/GenBank/DDBJ whole genome shotgun (WGS) entry which is preliminary data.</text>
</comment>
<protein>
    <submittedName>
        <fullName evidence="2">Uncharacterized protein</fullName>
    </submittedName>
</protein>
<evidence type="ECO:0000313" key="2">
    <source>
        <dbReference type="EMBL" id="TDR87199.1"/>
    </source>
</evidence>
<gene>
    <name evidence="2" type="ORF">EV668_4279</name>
</gene>
<keyword evidence="1" id="KW-0812">Transmembrane</keyword>
<proteinExistence type="predicted"/>
<keyword evidence="3" id="KW-1185">Reference proteome</keyword>
<dbReference type="RefSeq" id="WP_133773916.1">
    <property type="nucleotide sequence ID" value="NZ_SNZR01000016.1"/>
</dbReference>
<evidence type="ECO:0000256" key="1">
    <source>
        <dbReference type="SAM" id="Phobius"/>
    </source>
</evidence>
<accession>A0A4V3DX40</accession>